<dbReference type="SUPFAM" id="SSF53098">
    <property type="entry name" value="Ribonuclease H-like"/>
    <property type="match status" value="1"/>
</dbReference>
<dbReference type="InterPro" id="IPR036397">
    <property type="entry name" value="RNaseH_sf"/>
</dbReference>
<evidence type="ECO:0000256" key="1">
    <source>
        <dbReference type="SAM" id="MobiDB-lite"/>
    </source>
</evidence>
<dbReference type="Gene3D" id="3.30.420.10">
    <property type="entry name" value="Ribonuclease H-like superfamily/Ribonuclease H"/>
    <property type="match status" value="1"/>
</dbReference>
<organism evidence="3 4">
    <name type="scientific">Tanacetum coccineum</name>
    <dbReference type="NCBI Taxonomy" id="301880"/>
    <lineage>
        <taxon>Eukaryota</taxon>
        <taxon>Viridiplantae</taxon>
        <taxon>Streptophyta</taxon>
        <taxon>Embryophyta</taxon>
        <taxon>Tracheophyta</taxon>
        <taxon>Spermatophyta</taxon>
        <taxon>Magnoliopsida</taxon>
        <taxon>eudicotyledons</taxon>
        <taxon>Gunneridae</taxon>
        <taxon>Pentapetalae</taxon>
        <taxon>asterids</taxon>
        <taxon>campanulids</taxon>
        <taxon>Asterales</taxon>
        <taxon>Asteraceae</taxon>
        <taxon>Asteroideae</taxon>
        <taxon>Anthemideae</taxon>
        <taxon>Anthemidinae</taxon>
        <taxon>Tanacetum</taxon>
    </lineage>
</organism>
<accession>A0ABQ4WIE6</accession>
<reference evidence="3" key="1">
    <citation type="journal article" date="2022" name="Int. J. Mol. Sci.">
        <title>Draft Genome of Tanacetum Coccineum: Genomic Comparison of Closely Related Tanacetum-Family Plants.</title>
        <authorList>
            <person name="Yamashiro T."/>
            <person name="Shiraishi A."/>
            <person name="Nakayama K."/>
            <person name="Satake H."/>
        </authorList>
    </citation>
    <scope>NUCLEOTIDE SEQUENCE</scope>
</reference>
<reference evidence="3" key="2">
    <citation type="submission" date="2022-01" db="EMBL/GenBank/DDBJ databases">
        <authorList>
            <person name="Yamashiro T."/>
            <person name="Shiraishi A."/>
            <person name="Satake H."/>
            <person name="Nakayama K."/>
        </authorList>
    </citation>
    <scope>NUCLEOTIDE SEQUENCE</scope>
</reference>
<name>A0ABQ4WIE6_9ASTR</name>
<evidence type="ECO:0000313" key="4">
    <source>
        <dbReference type="Proteomes" id="UP001151760"/>
    </source>
</evidence>
<evidence type="ECO:0000313" key="3">
    <source>
        <dbReference type="EMBL" id="GJS52629.1"/>
    </source>
</evidence>
<proteinExistence type="predicted"/>
<dbReference type="Proteomes" id="UP001151760">
    <property type="component" value="Unassembled WGS sequence"/>
</dbReference>
<dbReference type="InterPro" id="IPR012337">
    <property type="entry name" value="RNaseH-like_sf"/>
</dbReference>
<feature type="signal peptide" evidence="2">
    <location>
        <begin position="1"/>
        <end position="17"/>
    </location>
</feature>
<comment type="caution">
    <text evidence="3">The sequence shown here is derived from an EMBL/GenBank/DDBJ whole genome shotgun (WGS) entry which is preliminary data.</text>
</comment>
<keyword evidence="2" id="KW-0732">Signal</keyword>
<feature type="chain" id="PRO_5045439323" evidence="2">
    <location>
        <begin position="18"/>
        <end position="667"/>
    </location>
</feature>
<feature type="compositionally biased region" description="Acidic residues" evidence="1">
    <location>
        <begin position="626"/>
        <end position="636"/>
    </location>
</feature>
<dbReference type="EMBL" id="BQNB010008669">
    <property type="protein sequence ID" value="GJS52629.1"/>
    <property type="molecule type" value="Genomic_DNA"/>
</dbReference>
<protein>
    <submittedName>
        <fullName evidence="3">Ribonuclease H-like domain-containing protein</fullName>
    </submittedName>
</protein>
<gene>
    <name evidence="3" type="ORF">Tco_0625991</name>
</gene>
<keyword evidence="4" id="KW-1185">Reference proteome</keyword>
<evidence type="ECO:0000256" key="2">
    <source>
        <dbReference type="SAM" id="SignalP"/>
    </source>
</evidence>
<sequence>MIAASTKFMYLLRMALARLELASVFSDYTGSILVGFSNSVFCDRAVVLQSCVSVPMQDGRGFLCKSARTQRPTRIRQRPSSDTRLLRSFRRCSGVVVGDNSPSTGILAFPWAWYGTRVSLRCPWSSNMPLYGDVVVAPWAISFSRDASQQTSWPGSTDFLLQGAVFGSNVRTVCLQMLPHQCTCGGCRDAAIYIDDGVSLVSRCVFLASAPLFIFPFLDVFHQYPFPTRCSSGVRIGGGFGKFEPSVASISFGVIVSGVYLSFNPPALCQRALRRRLWTLLGAVSPWQSSTRCPVSGSSLSEVSSEDELTLLRRLRRLSSESQYLGISLGERLCPSLLWTSRLPSLSRTLMRQSLLSWVSKFCKGLLRDLSARLIALLLQAASPWVKVLLAVFLDFGSMSANDKFGLGYGDHKYDGILSYENEVLQSVFMSKESELENQPLYDRFVIAGGMHVVPPPMTRNYMPSGPDIEIDYSQFNSYTARASVRAVGGKKETDVKPSADFNGGPVAFGGSKGYITGKGKPCKRFAFKDFQYDHPYVACQKGKQHKASCLVGVLLKILRMTCGILKDFIRQNDNQLNQKVKTIRCDNGTEFKNRDFIEFCGSKEIKREYSPQEANHNAGIKDNIDAGDSEKEDESAQDYFVLPIWSSYSSTVKRSTAKDAGGTLDC</sequence>
<feature type="region of interest" description="Disordered" evidence="1">
    <location>
        <begin position="611"/>
        <end position="636"/>
    </location>
</feature>